<dbReference type="Gene3D" id="1.10.287.130">
    <property type="match status" value="1"/>
</dbReference>
<dbReference type="InterPro" id="IPR003661">
    <property type="entry name" value="HisK_dim/P_dom"/>
</dbReference>
<keyword evidence="2 10" id="KW-0808">Transferase</keyword>
<dbReference type="PROSITE" id="PS50112">
    <property type="entry name" value="PAS"/>
    <property type="match status" value="2"/>
</dbReference>
<keyword evidence="5" id="KW-0812">Transmembrane</keyword>
<dbReference type="InterPro" id="IPR005467">
    <property type="entry name" value="His_kinase_dom"/>
</dbReference>
<dbReference type="InterPro" id="IPR036097">
    <property type="entry name" value="HisK_dim/P_sf"/>
</dbReference>
<dbReference type="PROSITE" id="PS50110">
    <property type="entry name" value="RESPONSE_REGULATORY"/>
    <property type="match status" value="1"/>
</dbReference>
<dbReference type="Gene3D" id="3.30.450.20">
    <property type="entry name" value="PAS domain"/>
    <property type="match status" value="3"/>
</dbReference>
<reference evidence="10" key="1">
    <citation type="submission" date="2009-10" db="EMBL/GenBank/DDBJ databases">
        <title>Diversity of trophic interactions inside an arsenic-rich microbial ecosystem.</title>
        <authorList>
            <person name="Bertin P.N."/>
            <person name="Heinrich-Salmeron A."/>
            <person name="Pelletier E."/>
            <person name="Goulhen-Chollet F."/>
            <person name="Arsene-Ploetze F."/>
            <person name="Gallien S."/>
            <person name="Calteau A."/>
            <person name="Vallenet D."/>
            <person name="Casiot C."/>
            <person name="Chane-Woon-Ming B."/>
            <person name="Giloteaux L."/>
            <person name="Barakat M."/>
            <person name="Bonnefoy V."/>
            <person name="Bruneel O."/>
            <person name="Chandler M."/>
            <person name="Cleiss J."/>
            <person name="Duran R."/>
            <person name="Elbaz-Poulichet F."/>
            <person name="Fonknechten N."/>
            <person name="Lauga B."/>
            <person name="Mornico D."/>
            <person name="Ortet P."/>
            <person name="Schaeffer C."/>
            <person name="Siguier P."/>
            <person name="Alexander Thil Smith A."/>
            <person name="Van Dorsselaer A."/>
            <person name="Weissenbach J."/>
            <person name="Medigue C."/>
            <person name="Le Paslier D."/>
        </authorList>
    </citation>
    <scope>NUCLEOTIDE SEQUENCE</scope>
</reference>
<feature type="domain" description="HPt" evidence="9">
    <location>
        <begin position="1316"/>
        <end position="1410"/>
    </location>
</feature>
<evidence type="ECO:0000259" key="7">
    <source>
        <dbReference type="PROSITE" id="PS50110"/>
    </source>
</evidence>
<evidence type="ECO:0000259" key="9">
    <source>
        <dbReference type="PROSITE" id="PS50894"/>
    </source>
</evidence>
<dbReference type="InterPro" id="IPR003018">
    <property type="entry name" value="GAF"/>
</dbReference>
<dbReference type="PANTHER" id="PTHR45339:SF3">
    <property type="entry name" value="HISTIDINE KINASE"/>
    <property type="match status" value="1"/>
</dbReference>
<dbReference type="SMART" id="SM00448">
    <property type="entry name" value="REC"/>
    <property type="match status" value="1"/>
</dbReference>
<dbReference type="CDD" id="cd00082">
    <property type="entry name" value="HisKA"/>
    <property type="match status" value="1"/>
</dbReference>
<gene>
    <name evidence="10" type="ORF">CARN6_2253</name>
</gene>
<dbReference type="CDD" id="cd00088">
    <property type="entry name" value="HPT"/>
    <property type="match status" value="1"/>
</dbReference>
<evidence type="ECO:0000256" key="2">
    <source>
        <dbReference type="ARBA" id="ARBA00022679"/>
    </source>
</evidence>
<organism evidence="10">
    <name type="scientific">mine drainage metagenome</name>
    <dbReference type="NCBI Taxonomy" id="410659"/>
    <lineage>
        <taxon>unclassified sequences</taxon>
        <taxon>metagenomes</taxon>
        <taxon>ecological metagenomes</taxon>
    </lineage>
</organism>
<dbReference type="SUPFAM" id="SSF47384">
    <property type="entry name" value="Homodimeric domain of signal transducing histidine kinase"/>
    <property type="match status" value="1"/>
</dbReference>
<feature type="transmembrane region" description="Helical" evidence="5">
    <location>
        <begin position="12"/>
        <end position="33"/>
    </location>
</feature>
<dbReference type="CDD" id="cd00130">
    <property type="entry name" value="PAS"/>
    <property type="match status" value="3"/>
</dbReference>
<proteinExistence type="predicted"/>
<dbReference type="SUPFAM" id="SSF55781">
    <property type="entry name" value="GAF domain-like"/>
    <property type="match status" value="1"/>
</dbReference>
<keyword evidence="4" id="KW-0175">Coiled coil</keyword>
<feature type="domain" description="Response regulatory" evidence="7">
    <location>
        <begin position="1157"/>
        <end position="1276"/>
    </location>
</feature>
<dbReference type="PRINTS" id="PR00344">
    <property type="entry name" value="BCTRLSENSOR"/>
</dbReference>
<dbReference type="Pfam" id="PF02518">
    <property type="entry name" value="HATPase_c"/>
    <property type="match status" value="1"/>
</dbReference>
<dbReference type="InterPro" id="IPR013767">
    <property type="entry name" value="PAS_fold"/>
</dbReference>
<dbReference type="InterPro" id="IPR036890">
    <property type="entry name" value="HATPase_C_sf"/>
</dbReference>
<dbReference type="Pfam" id="PF00072">
    <property type="entry name" value="Response_reg"/>
    <property type="match status" value="1"/>
</dbReference>
<feature type="domain" description="Histidine kinase" evidence="6">
    <location>
        <begin position="900"/>
        <end position="1121"/>
    </location>
</feature>
<evidence type="ECO:0000256" key="1">
    <source>
        <dbReference type="ARBA" id="ARBA00022553"/>
    </source>
</evidence>
<dbReference type="Pfam" id="PF00989">
    <property type="entry name" value="PAS"/>
    <property type="match status" value="2"/>
</dbReference>
<dbReference type="InterPro" id="IPR029016">
    <property type="entry name" value="GAF-like_dom_sf"/>
</dbReference>
<dbReference type="GO" id="GO:0006355">
    <property type="term" value="P:regulation of DNA-templated transcription"/>
    <property type="evidence" value="ECO:0007669"/>
    <property type="project" value="InterPro"/>
</dbReference>
<dbReference type="GO" id="GO:0005886">
    <property type="term" value="C:plasma membrane"/>
    <property type="evidence" value="ECO:0007669"/>
    <property type="project" value="UniProtKB-SubCell"/>
</dbReference>
<evidence type="ECO:0000256" key="3">
    <source>
        <dbReference type="ARBA" id="ARBA00022777"/>
    </source>
</evidence>
<dbReference type="EMBL" id="CABQ01000264">
    <property type="protein sequence ID" value="CBI08750.1"/>
    <property type="molecule type" value="Genomic_DNA"/>
</dbReference>
<dbReference type="CDD" id="cd17546">
    <property type="entry name" value="REC_hyHK_CKI1_RcsC-like"/>
    <property type="match status" value="1"/>
</dbReference>
<dbReference type="SUPFAM" id="SSF52172">
    <property type="entry name" value="CheY-like"/>
    <property type="match status" value="1"/>
</dbReference>
<dbReference type="SMART" id="SM00388">
    <property type="entry name" value="HisKA"/>
    <property type="match status" value="1"/>
</dbReference>
<dbReference type="Gene3D" id="1.20.120.160">
    <property type="entry name" value="HPT domain"/>
    <property type="match status" value="1"/>
</dbReference>
<dbReference type="Pfam" id="PF01627">
    <property type="entry name" value="Hpt"/>
    <property type="match status" value="1"/>
</dbReference>
<evidence type="ECO:0000256" key="5">
    <source>
        <dbReference type="SAM" id="Phobius"/>
    </source>
</evidence>
<dbReference type="InterPro" id="IPR004358">
    <property type="entry name" value="Sig_transdc_His_kin-like_C"/>
</dbReference>
<feature type="domain" description="PAS" evidence="8">
    <location>
        <begin position="298"/>
        <end position="351"/>
    </location>
</feature>
<dbReference type="InterPro" id="IPR001610">
    <property type="entry name" value="PAC"/>
</dbReference>
<protein>
    <submittedName>
        <fullName evidence="10">Putative Histidine kinase</fullName>
        <ecNumber evidence="10">2.7.13.3</ecNumber>
    </submittedName>
</protein>
<evidence type="ECO:0000259" key="6">
    <source>
        <dbReference type="PROSITE" id="PS50109"/>
    </source>
</evidence>
<feature type="coiled-coil region" evidence="4">
    <location>
        <begin position="845"/>
        <end position="879"/>
    </location>
</feature>
<feature type="coiled-coil region" evidence="4">
    <location>
        <begin position="716"/>
        <end position="743"/>
    </location>
</feature>
<evidence type="ECO:0000259" key="8">
    <source>
        <dbReference type="PROSITE" id="PS50112"/>
    </source>
</evidence>
<keyword evidence="3 10" id="KW-0418">Kinase</keyword>
<keyword evidence="1" id="KW-0597">Phosphoprotein</keyword>
<dbReference type="Gene3D" id="3.40.50.2300">
    <property type="match status" value="1"/>
</dbReference>
<dbReference type="InterPro" id="IPR011006">
    <property type="entry name" value="CheY-like_superfamily"/>
</dbReference>
<dbReference type="Pfam" id="PF08448">
    <property type="entry name" value="PAS_4"/>
    <property type="match status" value="1"/>
</dbReference>
<keyword evidence="5" id="KW-0472">Membrane</keyword>
<dbReference type="InterPro" id="IPR003594">
    <property type="entry name" value="HATPase_dom"/>
</dbReference>
<dbReference type="SUPFAM" id="SSF55874">
    <property type="entry name" value="ATPase domain of HSP90 chaperone/DNA topoisomerase II/histidine kinase"/>
    <property type="match status" value="1"/>
</dbReference>
<dbReference type="SUPFAM" id="SSF47226">
    <property type="entry name" value="Histidine-containing phosphotransfer domain, HPT domain"/>
    <property type="match status" value="1"/>
</dbReference>
<dbReference type="Gene3D" id="3.30.450.40">
    <property type="match status" value="1"/>
</dbReference>
<keyword evidence="5" id="KW-1133">Transmembrane helix</keyword>
<feature type="transmembrane region" description="Helical" evidence="5">
    <location>
        <begin position="218"/>
        <end position="237"/>
    </location>
</feature>
<dbReference type="PROSITE" id="PS50109">
    <property type="entry name" value="HIS_KIN"/>
    <property type="match status" value="1"/>
</dbReference>
<name>E6QNC9_9ZZZZ</name>
<dbReference type="PANTHER" id="PTHR45339">
    <property type="entry name" value="HYBRID SIGNAL TRANSDUCTION HISTIDINE KINASE J"/>
    <property type="match status" value="1"/>
</dbReference>
<dbReference type="InterPro" id="IPR000014">
    <property type="entry name" value="PAS"/>
</dbReference>
<dbReference type="InterPro" id="IPR036641">
    <property type="entry name" value="HPT_dom_sf"/>
</dbReference>
<dbReference type="GO" id="GO:0000155">
    <property type="term" value="F:phosphorelay sensor kinase activity"/>
    <property type="evidence" value="ECO:0007669"/>
    <property type="project" value="InterPro"/>
</dbReference>
<dbReference type="SUPFAM" id="SSF55785">
    <property type="entry name" value="PYP-like sensor domain (PAS domain)"/>
    <property type="match status" value="3"/>
</dbReference>
<dbReference type="NCBIfam" id="TIGR00229">
    <property type="entry name" value="sensory_box"/>
    <property type="match status" value="2"/>
</dbReference>
<dbReference type="SMART" id="SM00091">
    <property type="entry name" value="PAS"/>
    <property type="match status" value="3"/>
</dbReference>
<dbReference type="Pfam" id="PF13185">
    <property type="entry name" value="GAF_2"/>
    <property type="match status" value="1"/>
</dbReference>
<feature type="domain" description="PAS" evidence="8">
    <location>
        <begin position="733"/>
        <end position="782"/>
    </location>
</feature>
<sequence>MVPKNRLSPFATSLSLTLVLLVCTAITFGVYVYREKQIDRANELRLQSFVLANQLRQSSDDLTRMARTYVETGDSIYKQHFQEILDIREGKAPRPVAYSEMYWDLVLAGDRRPRPTGEAVALLELMRRAGFTGEEFDKLQQAKIKSDALTRIEFAAMALVESKPATEINRAQAIEMLIDEAFHQAKADIMRPISEFNQMMELRTLNAVRAAEQAALRLRYVFIVLSLLLVFSLWRVYRALYSTLGCSVDDLQGYIARLGSGDFTASIPVPRGMEKSVLGWLSTTQTDLARIDTDRKQSEDRFRAAVEAAPNGMVIIDARGVIVALNSQFSALFGYAEHDLIGQSINLLLPEYVQEAHAAHVNDFIAYPAKRVMGAGRDLFGQHQDGRQIQVEVGLSPLQINGESHVLASVVDITARVVAEKWLKTLSADLDATLKAIPDMLFELSENGEYINLWARNHELLASQKELLLGHTVGEMLPPEAANIVMSALREANDHGYSSGQVIRLDLPVGESWFELSTAAKSTGDDARKHFVMLSRDITARKIAELKVEQLTKIYAALSQCNQAIVRCKDEAELFPILCRDAVNFGGMKMAWIGMLDEAKQRVIPVTSFGAGVEYLEGIQLTMDADDPNGRGPTGTSMREDRPVWCQDFQHDPATKAWRDRAAKFGWGASASLPLHRHGAVVGACTFYTGAINQFDTDVQNLLVEMVLDIDYAIGVYENEAQRKQLEESLQNSEDRYRKAFQTSPDAINITRLRDGMYLDVNSGFERMTGFLRDEVIGKTSVELGIWHNLADRQRLVDALSKEGLCENLEADFKAKHGGVINGLMSATVIQIKDETCVITITRDITERKQTLERLRMAATELEQANVGIEEERAQLAVRVEERTAQLQYANHAKDSFLATMSHEIRTPLGGLLGMMELLGLSDLDDKQRAMLDAAQGSGKNLLRIVNDILDWSKIEAGKLELAPRAASIAEMLKGVTKTYGQVASSKGIQLVFRVDDDLGPAHIFDALRLSQILNNFTSNAIKFTAQGSVEISAQRLIRHNGSENIRFCVKDSGVGIDQEQQARLFQHYEQASADTARMYGGTGLGLAICRRLAELMDGTLSVESTAGIGSTFCLTVTLPVADLTEQRELQMSLDKQEIDEDGVGIVAPLAQGQHLSILVVDDHPVNRMLLKQQLEQLGLQAEIAAHGMMALSLWQAGHFNLIITDCHMPEMDGYELTRSIREIEQHEIRERVPIIAWTANVLAEEELRCRAAGMDDMLTKPTDLSDLREMLLKWLDKAGSTTNAELSRVVTTVSEHPAQAVAAMDFGALKKFAISYAAQIEMLQAFSLQNRGDIADLHTALKAGDPAAVARVAHRIKGASRMVGAVELASVCTDIEAAARRGEMPDASGRLNRAMVRVEAAISEFVQRR</sequence>
<dbReference type="SMART" id="SM00387">
    <property type="entry name" value="HATPase_c"/>
    <property type="match status" value="1"/>
</dbReference>
<dbReference type="InterPro" id="IPR013656">
    <property type="entry name" value="PAS_4"/>
</dbReference>
<evidence type="ECO:0000256" key="4">
    <source>
        <dbReference type="SAM" id="Coils"/>
    </source>
</evidence>
<evidence type="ECO:0000313" key="10">
    <source>
        <dbReference type="EMBL" id="CBI08750.1"/>
    </source>
</evidence>
<dbReference type="InterPro" id="IPR001789">
    <property type="entry name" value="Sig_transdc_resp-reg_receiver"/>
</dbReference>
<dbReference type="PROSITE" id="PS50894">
    <property type="entry name" value="HPT"/>
    <property type="match status" value="1"/>
</dbReference>
<dbReference type="CDD" id="cd16922">
    <property type="entry name" value="HATPase_EvgS-ArcB-TorS-like"/>
    <property type="match status" value="1"/>
</dbReference>
<dbReference type="GO" id="GO:0005524">
    <property type="term" value="F:ATP binding"/>
    <property type="evidence" value="ECO:0007669"/>
    <property type="project" value="UniProtKB-KW"/>
</dbReference>
<dbReference type="EC" id="2.7.13.3" evidence="10"/>
<dbReference type="FunFam" id="3.30.565.10:FF:000010">
    <property type="entry name" value="Sensor histidine kinase RcsC"/>
    <property type="match status" value="1"/>
</dbReference>
<dbReference type="InterPro" id="IPR008207">
    <property type="entry name" value="Sig_transdc_His_kin_Hpt_dom"/>
</dbReference>
<dbReference type="SMART" id="SM00086">
    <property type="entry name" value="PAC"/>
    <property type="match status" value="2"/>
</dbReference>
<dbReference type="Gene3D" id="3.30.565.10">
    <property type="entry name" value="Histidine kinase-like ATPase, C-terminal domain"/>
    <property type="match status" value="1"/>
</dbReference>
<dbReference type="InterPro" id="IPR035965">
    <property type="entry name" value="PAS-like_dom_sf"/>
</dbReference>
<comment type="caution">
    <text evidence="10">The sequence shown here is derived from an EMBL/GenBank/DDBJ whole genome shotgun (WGS) entry which is preliminary data.</text>
</comment>
<dbReference type="SMART" id="SM00073">
    <property type="entry name" value="HPT"/>
    <property type="match status" value="1"/>
</dbReference>
<accession>E6QNC9</accession>
<dbReference type="Pfam" id="PF00512">
    <property type="entry name" value="HisKA"/>
    <property type="match status" value="1"/>
</dbReference>